<evidence type="ECO:0000256" key="2">
    <source>
        <dbReference type="ARBA" id="ARBA00022729"/>
    </source>
</evidence>
<keyword evidence="3" id="KW-0449">Lipoprotein</keyword>
<sequence length="242" mass="28107">MFNQQEEPLSSDEIESNLEDEELFEEFADETDIEEIYDPFMRYNEVMTTFNDVVFENFFNPLAKGYKYVIHQEIRESVNNFFHNILFLPRFANNILQAKFKNATEETGRFVINSTIGVLGLFDVAKSQFNLEKHEEDFGQTLGFYGVGSGPHIVLPILGPSNLRDMLSLFPDALLSPINYDKSVCYTITDTWPEYIAVSAYNEINSLSLNLGEYEKLKKDAITLYPFLRDVYEQHRVKQIEE</sequence>
<dbReference type="AlphaFoldDB" id="A0A975B2L9"/>
<comment type="similarity">
    <text evidence="1">Belongs to the MlaA family.</text>
</comment>
<proteinExistence type="inferred from homology"/>
<gene>
    <name evidence="3" type="ORF">GJV85_07140</name>
</gene>
<evidence type="ECO:0000313" key="4">
    <source>
        <dbReference type="Proteomes" id="UP000671852"/>
    </source>
</evidence>
<dbReference type="Proteomes" id="UP000671852">
    <property type="component" value="Chromosome"/>
</dbReference>
<name>A0A975B2L9_9BACT</name>
<dbReference type="InterPro" id="IPR007428">
    <property type="entry name" value="MlaA"/>
</dbReference>
<keyword evidence="2" id="KW-0732">Signal</keyword>
<reference evidence="3" key="1">
    <citation type="submission" date="2019-11" db="EMBL/GenBank/DDBJ databases">
        <authorList>
            <person name="Kojima H."/>
        </authorList>
    </citation>
    <scope>NUCLEOTIDE SEQUENCE</scope>
    <source>
        <strain evidence="3">H1576</strain>
    </source>
</reference>
<evidence type="ECO:0000256" key="1">
    <source>
        <dbReference type="ARBA" id="ARBA00010634"/>
    </source>
</evidence>
<keyword evidence="4" id="KW-1185">Reference proteome</keyword>
<dbReference type="KEGG" id="saqt:GJV85_07140"/>
<dbReference type="PRINTS" id="PR01805">
    <property type="entry name" value="VACJLIPOPROT"/>
</dbReference>
<evidence type="ECO:0000313" key="3">
    <source>
        <dbReference type="EMBL" id="QSZ43096.1"/>
    </source>
</evidence>
<dbReference type="Pfam" id="PF04333">
    <property type="entry name" value="MlaA"/>
    <property type="match status" value="1"/>
</dbReference>
<dbReference type="GO" id="GO:0120010">
    <property type="term" value="P:intermembrane phospholipid transfer"/>
    <property type="evidence" value="ECO:0007669"/>
    <property type="project" value="TreeGrafter"/>
</dbReference>
<reference evidence="3" key="2">
    <citation type="submission" date="2021-04" db="EMBL/GenBank/DDBJ databases">
        <title>Isolation and characterization of a novel species of the genus Sulfurimonas.</title>
        <authorList>
            <person name="Fukui M."/>
        </authorList>
    </citation>
    <scope>NUCLEOTIDE SEQUENCE</scope>
    <source>
        <strain evidence="3">H1576</strain>
    </source>
</reference>
<dbReference type="GO" id="GO:0016020">
    <property type="term" value="C:membrane"/>
    <property type="evidence" value="ECO:0007669"/>
    <property type="project" value="InterPro"/>
</dbReference>
<dbReference type="EMBL" id="CP046072">
    <property type="protein sequence ID" value="QSZ43096.1"/>
    <property type="molecule type" value="Genomic_DNA"/>
</dbReference>
<accession>A0A975B2L9</accession>
<dbReference type="PANTHER" id="PTHR30035">
    <property type="entry name" value="LIPOPROTEIN VACJ-RELATED"/>
    <property type="match status" value="1"/>
</dbReference>
<organism evidence="3 4">
    <name type="scientific">Sulfurimonas aquatica</name>
    <dbReference type="NCBI Taxonomy" id="2672570"/>
    <lineage>
        <taxon>Bacteria</taxon>
        <taxon>Pseudomonadati</taxon>
        <taxon>Campylobacterota</taxon>
        <taxon>Epsilonproteobacteria</taxon>
        <taxon>Campylobacterales</taxon>
        <taxon>Sulfurimonadaceae</taxon>
        <taxon>Sulfurimonas</taxon>
    </lineage>
</organism>
<protein>
    <submittedName>
        <fullName evidence="3">VacJ family lipoprotein</fullName>
    </submittedName>
</protein>
<dbReference type="PANTHER" id="PTHR30035:SF3">
    <property type="entry name" value="INTERMEMBRANE PHOSPHOLIPID TRANSPORT SYSTEM LIPOPROTEIN MLAA"/>
    <property type="match status" value="1"/>
</dbReference>